<gene>
    <name evidence="2" type="ORF">KC01_LOCUS35834</name>
</gene>
<feature type="transmembrane region" description="Helical" evidence="1">
    <location>
        <begin position="27"/>
        <end position="45"/>
    </location>
</feature>
<evidence type="ECO:0000313" key="3">
    <source>
        <dbReference type="Proteomes" id="UP001497482"/>
    </source>
</evidence>
<dbReference type="Proteomes" id="UP001497482">
    <property type="component" value="Chromosome 6"/>
</dbReference>
<keyword evidence="1" id="KW-1133">Transmembrane helix</keyword>
<dbReference type="EMBL" id="OZ035828">
    <property type="protein sequence ID" value="CAL1609005.1"/>
    <property type="molecule type" value="Genomic_DNA"/>
</dbReference>
<evidence type="ECO:0008006" key="4">
    <source>
        <dbReference type="Google" id="ProtNLM"/>
    </source>
</evidence>
<accession>A0AAV2M6Z1</accession>
<name>A0AAV2M6Z1_KNICA</name>
<reference evidence="2 3" key="1">
    <citation type="submission" date="2024-04" db="EMBL/GenBank/DDBJ databases">
        <authorList>
            <person name="Waldvogel A.-M."/>
            <person name="Schoenle A."/>
        </authorList>
    </citation>
    <scope>NUCLEOTIDE SEQUENCE [LARGE SCALE GENOMIC DNA]</scope>
</reference>
<evidence type="ECO:0000256" key="1">
    <source>
        <dbReference type="SAM" id="Phobius"/>
    </source>
</evidence>
<evidence type="ECO:0000313" key="2">
    <source>
        <dbReference type="EMBL" id="CAL1609005.1"/>
    </source>
</evidence>
<keyword evidence="1" id="KW-0812">Transmembrane</keyword>
<dbReference type="AlphaFoldDB" id="A0AAV2M6Z1"/>
<protein>
    <recommendedName>
        <fullName evidence="4">Ribosomal protein L2</fullName>
    </recommendedName>
</protein>
<proteinExistence type="predicted"/>
<keyword evidence="3" id="KW-1185">Reference proteome</keyword>
<organism evidence="2 3">
    <name type="scientific">Knipowitschia caucasica</name>
    <name type="common">Caucasian dwarf goby</name>
    <name type="synonym">Pomatoschistus caucasicus</name>
    <dbReference type="NCBI Taxonomy" id="637954"/>
    <lineage>
        <taxon>Eukaryota</taxon>
        <taxon>Metazoa</taxon>
        <taxon>Chordata</taxon>
        <taxon>Craniata</taxon>
        <taxon>Vertebrata</taxon>
        <taxon>Euteleostomi</taxon>
        <taxon>Actinopterygii</taxon>
        <taxon>Neopterygii</taxon>
        <taxon>Teleostei</taxon>
        <taxon>Neoteleostei</taxon>
        <taxon>Acanthomorphata</taxon>
        <taxon>Gobiaria</taxon>
        <taxon>Gobiiformes</taxon>
        <taxon>Gobioidei</taxon>
        <taxon>Gobiidae</taxon>
        <taxon>Gobiinae</taxon>
        <taxon>Knipowitschia</taxon>
    </lineage>
</organism>
<keyword evidence="1" id="KW-0472">Membrane</keyword>
<sequence>MAAKITRSGADRAHSICLSLHSPMDSFLSIISIIFVFVPVPFIPLKEDIPSPARAATKQPLLGKATRTAVCFVAVHGGSRTPRIRRNKRHVGKNRSPVIMALFREK</sequence>